<gene>
    <name evidence="15" type="primary">Acey_s0372.g153</name>
    <name evidence="15" type="ORF">Y032_0372g153</name>
</gene>
<keyword evidence="10" id="KW-0325">Glycoprotein</keyword>
<dbReference type="GO" id="GO:0018996">
    <property type="term" value="P:molting cycle, collagen and cuticulin-based cuticle"/>
    <property type="evidence" value="ECO:0007669"/>
    <property type="project" value="InterPro"/>
</dbReference>
<evidence type="ECO:0000256" key="3">
    <source>
        <dbReference type="ARBA" id="ARBA00022670"/>
    </source>
</evidence>
<evidence type="ECO:0000256" key="8">
    <source>
        <dbReference type="ARBA" id="ARBA00023049"/>
    </source>
</evidence>
<dbReference type="PRINTS" id="PR00480">
    <property type="entry name" value="ASTACIN"/>
</dbReference>
<evidence type="ECO:0000259" key="14">
    <source>
        <dbReference type="PROSITE" id="PS51864"/>
    </source>
</evidence>
<dbReference type="GO" id="GO:0008270">
    <property type="term" value="F:zinc ion binding"/>
    <property type="evidence" value="ECO:0007669"/>
    <property type="project" value="UniProtKB-UniRule"/>
</dbReference>
<reference evidence="16" key="1">
    <citation type="journal article" date="2015" name="Nat. Genet.">
        <title>The genome and transcriptome of the zoonotic hookworm Ancylostoma ceylanicum identify infection-specific gene families.</title>
        <authorList>
            <person name="Schwarz E.M."/>
            <person name="Hu Y."/>
            <person name="Antoshechkin I."/>
            <person name="Miller M.M."/>
            <person name="Sternberg P.W."/>
            <person name="Aroian R.V."/>
        </authorList>
    </citation>
    <scope>NUCLEOTIDE SEQUENCE</scope>
    <source>
        <strain evidence="16">HY135</strain>
    </source>
</reference>
<feature type="binding site" evidence="12">
    <location>
        <position position="178"/>
    </location>
    <ligand>
        <name>Zn(2+)</name>
        <dbReference type="ChEBI" id="CHEBI:29105"/>
        <note>catalytic</note>
    </ligand>
</feature>
<sequence length="420" mass="47568">MIFTRLLLISAITATYFTAGCAAEYLTEATMTLGTTLLQVRSSQLKDTLDKKFIREEEPPEISLERRPALGRTKRQAIAIGDNKHLWLNGVNYYFDSTTKNKTKKAFLRAAKAWEKDTCINFTENAKATDAIHVMDVGDVCVSNIGKKGGPQNLSLPSGCELFGHAAHEIGHALGLHHTQNRPDRDTYVTVHNESMEVCLICMRDTLLSRFTCKGKGSEMYLVQEDYRRQFDKYKFGEFVEYGMPYDYGSIMHYESNRSNPTMTPTEKNYMGTLGSPMISFIDLSLINEHYNCKRICTKTRNPAKCENGGFPHPRDCSKCICPGGYGGRLCDKRPDDLGAILNATTGWQHLYMTHYNLHKDIDYLKRTYWIKPSSPADQNVKIQVKMSIINRNLDVEGCVFAGVEIKTNADQTVTGHRYR</sequence>
<evidence type="ECO:0000256" key="1">
    <source>
        <dbReference type="ARBA" id="ARBA00004613"/>
    </source>
</evidence>
<dbReference type="AlphaFoldDB" id="A0A016RU88"/>
<dbReference type="CDD" id="cd04280">
    <property type="entry name" value="ZnMc_astacin_like"/>
    <property type="match status" value="1"/>
</dbReference>
<feature type="chain" id="PRO_5005100911" description="Zinc metalloproteinase" evidence="11 13">
    <location>
        <begin position="23"/>
        <end position="420"/>
    </location>
</feature>
<dbReference type="Proteomes" id="UP000024635">
    <property type="component" value="Unassembled WGS sequence"/>
</dbReference>
<evidence type="ECO:0000256" key="4">
    <source>
        <dbReference type="ARBA" id="ARBA00022723"/>
    </source>
</evidence>
<keyword evidence="5 11" id="KW-0732">Signal</keyword>
<dbReference type="GO" id="GO:0004222">
    <property type="term" value="F:metalloendopeptidase activity"/>
    <property type="evidence" value="ECO:0007669"/>
    <property type="project" value="UniProtKB-UniRule"/>
</dbReference>
<dbReference type="InterPro" id="IPR006026">
    <property type="entry name" value="Peptidase_Metallo"/>
</dbReference>
<evidence type="ECO:0000256" key="2">
    <source>
        <dbReference type="ARBA" id="ARBA00022525"/>
    </source>
</evidence>
<keyword evidence="4 12" id="KW-0479">Metal-binding</keyword>
<evidence type="ECO:0000256" key="5">
    <source>
        <dbReference type="ARBA" id="ARBA00022729"/>
    </source>
</evidence>
<dbReference type="EMBL" id="JARK01001708">
    <property type="protein sequence ID" value="EYB81876.1"/>
    <property type="molecule type" value="Genomic_DNA"/>
</dbReference>
<comment type="subcellular location">
    <subcellularLocation>
        <location evidence="1 11">Secreted</location>
    </subcellularLocation>
</comment>
<dbReference type="PANTHER" id="PTHR10127:SF780">
    <property type="entry name" value="METALLOENDOPEPTIDASE"/>
    <property type="match status" value="1"/>
</dbReference>
<feature type="signal peptide" evidence="11 13">
    <location>
        <begin position="1"/>
        <end position="22"/>
    </location>
</feature>
<keyword evidence="8 12" id="KW-0482">Metalloprotease</keyword>
<dbReference type="PROSITE" id="PS51864">
    <property type="entry name" value="ASTACIN"/>
    <property type="match status" value="1"/>
</dbReference>
<dbReference type="SUPFAM" id="SSF55486">
    <property type="entry name" value="Metalloproteases ('zincins'), catalytic domain"/>
    <property type="match status" value="1"/>
</dbReference>
<dbReference type="InterPro" id="IPR024079">
    <property type="entry name" value="MetalloPept_cat_dom_sf"/>
</dbReference>
<dbReference type="GO" id="GO:0005576">
    <property type="term" value="C:extracellular region"/>
    <property type="evidence" value="ECO:0007669"/>
    <property type="project" value="UniProtKB-SubCell"/>
</dbReference>
<dbReference type="PROSITE" id="PS51257">
    <property type="entry name" value="PROKAR_LIPOPROTEIN"/>
    <property type="match status" value="1"/>
</dbReference>
<dbReference type="Gene3D" id="3.40.390.10">
    <property type="entry name" value="Collagenase (Catalytic Domain)"/>
    <property type="match status" value="1"/>
</dbReference>
<feature type="binding site" evidence="12">
    <location>
        <position position="168"/>
    </location>
    <ligand>
        <name>Zn(2+)</name>
        <dbReference type="ChEBI" id="CHEBI:29105"/>
        <note>catalytic</note>
    </ligand>
</feature>
<dbReference type="GO" id="GO:0006508">
    <property type="term" value="P:proteolysis"/>
    <property type="evidence" value="ECO:0007669"/>
    <property type="project" value="UniProtKB-KW"/>
</dbReference>
<feature type="domain" description="Peptidase M12A" evidence="14">
    <location>
        <begin position="76"/>
        <end position="294"/>
    </location>
</feature>
<evidence type="ECO:0000256" key="11">
    <source>
        <dbReference type="PIRNR" id="PIRNR036365"/>
    </source>
</evidence>
<dbReference type="PIRSF" id="PIRSF036365">
    <property type="entry name" value="Astacin_nematoda"/>
    <property type="match status" value="1"/>
</dbReference>
<comment type="cofactor">
    <cofactor evidence="12 13">
        <name>Zn(2+)</name>
        <dbReference type="ChEBI" id="CHEBI:29105"/>
    </cofactor>
    <text evidence="12 13">Binds 1 zinc ion per subunit.</text>
</comment>
<feature type="active site" evidence="12">
    <location>
        <position position="169"/>
    </location>
</feature>
<feature type="binding site" evidence="12">
    <location>
        <position position="172"/>
    </location>
    <ligand>
        <name>Zn(2+)</name>
        <dbReference type="ChEBI" id="CHEBI:29105"/>
        <note>catalytic</note>
    </ligand>
</feature>
<evidence type="ECO:0000256" key="7">
    <source>
        <dbReference type="ARBA" id="ARBA00022833"/>
    </source>
</evidence>
<name>A0A016RU88_9BILA</name>
<dbReference type="InterPro" id="IPR034035">
    <property type="entry name" value="Astacin-like_dom"/>
</dbReference>
<evidence type="ECO:0000313" key="15">
    <source>
        <dbReference type="EMBL" id="EYB81876.1"/>
    </source>
</evidence>
<dbReference type="InterPro" id="IPR017050">
    <property type="entry name" value="Metallopeptidase_nem"/>
</dbReference>
<dbReference type="STRING" id="53326.A0A016RU88"/>
<dbReference type="SMART" id="SM00235">
    <property type="entry name" value="ZnMc"/>
    <property type="match status" value="1"/>
</dbReference>
<evidence type="ECO:0000256" key="12">
    <source>
        <dbReference type="PROSITE-ProRule" id="PRU01211"/>
    </source>
</evidence>
<protein>
    <recommendedName>
        <fullName evidence="11">Zinc metalloproteinase</fullName>
    </recommendedName>
</protein>
<keyword evidence="3 12" id="KW-0645">Protease</keyword>
<evidence type="ECO:0000256" key="6">
    <source>
        <dbReference type="ARBA" id="ARBA00022801"/>
    </source>
</evidence>
<keyword evidence="2 11" id="KW-0964">Secreted</keyword>
<keyword evidence="16" id="KW-1185">Reference proteome</keyword>
<comment type="caution">
    <text evidence="15">The sequence shown here is derived from an EMBL/GenBank/DDBJ whole genome shotgun (WGS) entry which is preliminary data.</text>
</comment>
<keyword evidence="7 12" id="KW-0862">Zinc</keyword>
<evidence type="ECO:0000256" key="9">
    <source>
        <dbReference type="ARBA" id="ARBA00023157"/>
    </source>
</evidence>
<dbReference type="PANTHER" id="PTHR10127">
    <property type="entry name" value="DISCOIDIN, CUB, EGF, LAMININ , AND ZINC METALLOPROTEASE DOMAIN CONTAINING"/>
    <property type="match status" value="1"/>
</dbReference>
<evidence type="ECO:0000313" key="16">
    <source>
        <dbReference type="Proteomes" id="UP000024635"/>
    </source>
</evidence>
<comment type="caution">
    <text evidence="12">Lacks conserved residue(s) required for the propagation of feature annotation.</text>
</comment>
<dbReference type="InterPro" id="IPR001506">
    <property type="entry name" value="Peptidase_M12A"/>
</dbReference>
<evidence type="ECO:0000256" key="13">
    <source>
        <dbReference type="RuleBase" id="RU361183"/>
    </source>
</evidence>
<evidence type="ECO:0000256" key="10">
    <source>
        <dbReference type="ARBA" id="ARBA00023180"/>
    </source>
</evidence>
<dbReference type="OrthoDB" id="291007at2759"/>
<organism evidence="15 16">
    <name type="scientific">Ancylostoma ceylanicum</name>
    <dbReference type="NCBI Taxonomy" id="53326"/>
    <lineage>
        <taxon>Eukaryota</taxon>
        <taxon>Metazoa</taxon>
        <taxon>Ecdysozoa</taxon>
        <taxon>Nematoda</taxon>
        <taxon>Chromadorea</taxon>
        <taxon>Rhabditida</taxon>
        <taxon>Rhabditina</taxon>
        <taxon>Rhabditomorpha</taxon>
        <taxon>Strongyloidea</taxon>
        <taxon>Ancylostomatidae</taxon>
        <taxon>Ancylostomatinae</taxon>
        <taxon>Ancylostoma</taxon>
    </lineage>
</organism>
<proteinExistence type="predicted"/>
<dbReference type="Pfam" id="PF01400">
    <property type="entry name" value="Astacin"/>
    <property type="match status" value="2"/>
</dbReference>
<accession>A0A016RU88</accession>
<keyword evidence="6 12" id="KW-0378">Hydrolase</keyword>
<keyword evidence="9" id="KW-1015">Disulfide bond</keyword>